<accession>A0A8J4DI32</accession>
<dbReference type="EMBL" id="BOOY01000014">
    <property type="protein sequence ID" value="GIJ02697.1"/>
    <property type="molecule type" value="Genomic_DNA"/>
</dbReference>
<gene>
    <name evidence="2" type="ORF">Sya03_20490</name>
</gene>
<protein>
    <submittedName>
        <fullName evidence="2">Uncharacterized protein</fullName>
    </submittedName>
</protein>
<evidence type="ECO:0000256" key="1">
    <source>
        <dbReference type="SAM" id="MobiDB-lite"/>
    </source>
</evidence>
<feature type="region of interest" description="Disordered" evidence="1">
    <location>
        <begin position="1"/>
        <end position="47"/>
    </location>
</feature>
<evidence type="ECO:0000313" key="3">
    <source>
        <dbReference type="Proteomes" id="UP000652013"/>
    </source>
</evidence>
<dbReference type="AlphaFoldDB" id="A0A8J4DI32"/>
<dbReference type="Proteomes" id="UP000652013">
    <property type="component" value="Unassembled WGS sequence"/>
</dbReference>
<keyword evidence="3" id="KW-1185">Reference proteome</keyword>
<reference evidence="2" key="1">
    <citation type="submission" date="2021-01" db="EMBL/GenBank/DDBJ databases">
        <title>Whole genome shotgun sequence of Spirilliplanes yamanashiensis NBRC 15828.</title>
        <authorList>
            <person name="Komaki H."/>
            <person name="Tamura T."/>
        </authorList>
    </citation>
    <scope>NUCLEOTIDE SEQUENCE</scope>
    <source>
        <strain evidence="2">NBRC 15828</strain>
    </source>
</reference>
<proteinExistence type="predicted"/>
<sequence>MYPAGLPVVPRDEARREREARRLRSQGIARENVPGTGAEPGAVGDSGEQVVVEGLPGVWRVDPGAVGRPYTGRTALLSPFDRLVHDRAPAWLRLSAG</sequence>
<organism evidence="2 3">
    <name type="scientific">Spirilliplanes yamanashiensis</name>
    <dbReference type="NCBI Taxonomy" id="42233"/>
    <lineage>
        <taxon>Bacteria</taxon>
        <taxon>Bacillati</taxon>
        <taxon>Actinomycetota</taxon>
        <taxon>Actinomycetes</taxon>
        <taxon>Micromonosporales</taxon>
        <taxon>Micromonosporaceae</taxon>
        <taxon>Spirilliplanes</taxon>
    </lineage>
</organism>
<feature type="compositionally biased region" description="Basic and acidic residues" evidence="1">
    <location>
        <begin position="10"/>
        <end position="22"/>
    </location>
</feature>
<comment type="caution">
    <text evidence="2">The sequence shown here is derived from an EMBL/GenBank/DDBJ whole genome shotgun (WGS) entry which is preliminary data.</text>
</comment>
<dbReference type="RefSeq" id="WP_203937992.1">
    <property type="nucleotide sequence ID" value="NZ_BAAAGJ010000009.1"/>
</dbReference>
<name>A0A8J4DI32_9ACTN</name>
<evidence type="ECO:0000313" key="2">
    <source>
        <dbReference type="EMBL" id="GIJ02697.1"/>
    </source>
</evidence>